<dbReference type="FunFam" id="1.10.10.10:FF:000001">
    <property type="entry name" value="LysR family transcriptional regulator"/>
    <property type="match status" value="1"/>
</dbReference>
<dbReference type="AlphaFoldDB" id="A0A7X0LUW4"/>
<reference evidence="6 7" key="1">
    <citation type="submission" date="2020-08" db="EMBL/GenBank/DDBJ databases">
        <title>Genomic Encyclopedia of Type Strains, Phase IV (KMG-IV): sequencing the most valuable type-strain genomes for metagenomic binning, comparative biology and taxonomic classification.</title>
        <authorList>
            <person name="Goeker M."/>
        </authorList>
    </citation>
    <scope>NUCLEOTIDE SEQUENCE [LARGE SCALE GENOMIC DNA]</scope>
    <source>
        <strain evidence="6 7">DSM 5391</strain>
    </source>
</reference>
<dbReference type="SUPFAM" id="SSF46785">
    <property type="entry name" value="Winged helix' DNA-binding domain"/>
    <property type="match status" value="1"/>
</dbReference>
<dbReference type="PRINTS" id="PR00039">
    <property type="entry name" value="HTHLYSR"/>
</dbReference>
<dbReference type="PANTHER" id="PTHR30126:SF40">
    <property type="entry name" value="HTH-TYPE TRANSCRIPTIONAL REGULATOR GLTR"/>
    <property type="match status" value="1"/>
</dbReference>
<keyword evidence="2" id="KW-0805">Transcription regulation</keyword>
<gene>
    <name evidence="6" type="ORF">HNR53_001994</name>
</gene>
<dbReference type="GO" id="GO:0000976">
    <property type="term" value="F:transcription cis-regulatory region binding"/>
    <property type="evidence" value="ECO:0007669"/>
    <property type="project" value="TreeGrafter"/>
</dbReference>
<dbReference type="PROSITE" id="PS50931">
    <property type="entry name" value="HTH_LYSR"/>
    <property type="match status" value="1"/>
</dbReference>
<comment type="similarity">
    <text evidence="1">Belongs to the LysR transcriptional regulatory family.</text>
</comment>
<dbReference type="SUPFAM" id="SSF53850">
    <property type="entry name" value="Periplasmic binding protein-like II"/>
    <property type="match status" value="1"/>
</dbReference>
<keyword evidence="3 6" id="KW-0238">DNA-binding</keyword>
<keyword evidence="4" id="KW-0804">Transcription</keyword>
<dbReference type="InterPro" id="IPR036388">
    <property type="entry name" value="WH-like_DNA-bd_sf"/>
</dbReference>
<evidence type="ECO:0000256" key="4">
    <source>
        <dbReference type="ARBA" id="ARBA00023163"/>
    </source>
</evidence>
<name>A0A7X0LUW4_9BACI</name>
<evidence type="ECO:0000313" key="7">
    <source>
        <dbReference type="Proteomes" id="UP000531594"/>
    </source>
</evidence>
<dbReference type="Pfam" id="PF03466">
    <property type="entry name" value="LysR_substrate"/>
    <property type="match status" value="1"/>
</dbReference>
<dbReference type="PANTHER" id="PTHR30126">
    <property type="entry name" value="HTH-TYPE TRANSCRIPTIONAL REGULATOR"/>
    <property type="match status" value="1"/>
</dbReference>
<dbReference type="GO" id="GO:0003700">
    <property type="term" value="F:DNA-binding transcription factor activity"/>
    <property type="evidence" value="ECO:0007669"/>
    <property type="project" value="InterPro"/>
</dbReference>
<evidence type="ECO:0000313" key="6">
    <source>
        <dbReference type="EMBL" id="MBB6445376.1"/>
    </source>
</evidence>
<dbReference type="Pfam" id="PF00126">
    <property type="entry name" value="HTH_1"/>
    <property type="match status" value="1"/>
</dbReference>
<dbReference type="CDD" id="cd05466">
    <property type="entry name" value="PBP2_LTTR_substrate"/>
    <property type="match status" value="1"/>
</dbReference>
<evidence type="ECO:0000256" key="2">
    <source>
        <dbReference type="ARBA" id="ARBA00023015"/>
    </source>
</evidence>
<feature type="domain" description="HTH lysR-type" evidence="5">
    <location>
        <begin position="1"/>
        <end position="58"/>
    </location>
</feature>
<dbReference type="InterPro" id="IPR000847">
    <property type="entry name" value="LysR_HTH_N"/>
</dbReference>
<dbReference type="Gene3D" id="1.10.10.10">
    <property type="entry name" value="Winged helix-like DNA-binding domain superfamily/Winged helix DNA-binding domain"/>
    <property type="match status" value="1"/>
</dbReference>
<accession>A0A7X0LUW4</accession>
<comment type="caution">
    <text evidence="6">The sequence shown here is derived from an EMBL/GenBank/DDBJ whole genome shotgun (WGS) entry which is preliminary data.</text>
</comment>
<dbReference type="InterPro" id="IPR005119">
    <property type="entry name" value="LysR_subst-bd"/>
</dbReference>
<evidence type="ECO:0000256" key="1">
    <source>
        <dbReference type="ARBA" id="ARBA00009437"/>
    </source>
</evidence>
<dbReference type="RefSeq" id="WP_184525335.1">
    <property type="nucleotide sequence ID" value="NZ_JACHGK010000005.1"/>
</dbReference>
<keyword evidence="7" id="KW-1185">Reference proteome</keyword>
<evidence type="ECO:0000256" key="3">
    <source>
        <dbReference type="ARBA" id="ARBA00023125"/>
    </source>
</evidence>
<dbReference type="EMBL" id="JACHGK010000005">
    <property type="protein sequence ID" value="MBB6445376.1"/>
    <property type="molecule type" value="Genomic_DNA"/>
</dbReference>
<proteinExistence type="inferred from homology"/>
<evidence type="ECO:0000259" key="5">
    <source>
        <dbReference type="PROSITE" id="PS50931"/>
    </source>
</evidence>
<dbReference type="Gene3D" id="3.40.190.10">
    <property type="entry name" value="Periplasmic binding protein-like II"/>
    <property type="match status" value="2"/>
</dbReference>
<protein>
    <submittedName>
        <fullName evidence="6">DNA-binding transcriptional LysR family regulator</fullName>
    </submittedName>
</protein>
<dbReference type="InterPro" id="IPR036390">
    <property type="entry name" value="WH_DNA-bd_sf"/>
</dbReference>
<organism evidence="6 7">
    <name type="scientific">Bacillus benzoevorans</name>
    <dbReference type="NCBI Taxonomy" id="1456"/>
    <lineage>
        <taxon>Bacteria</taxon>
        <taxon>Bacillati</taxon>
        <taxon>Bacillota</taxon>
        <taxon>Bacilli</taxon>
        <taxon>Bacillales</taxon>
        <taxon>Bacillaceae</taxon>
        <taxon>Bacillus</taxon>
    </lineage>
</organism>
<sequence>MDNEQLLTFIAVSELKNYSRAADHLNVTQPAVTARIQKLELELDCKLFNRNGKKIILTEEGMVLLPFARKIVNYMNEAKQTVDLLKVPTLSIGLSPAISESLIFQVLSLMKEEHDLLFDIVEADDSMEISKMISEGQIDIGLIRNVVSFTNLESKSLFHEKLKFIVSKKHELADKEEIKLKDLVGQTMICYRRQTPIAVQIDERLVGVENLQRIEVGGFEMVKLMVKNNWGFGIIPELALGIDTVTIKKDYEVIPFPEFDNLIFDVTGIYKNDSPKWENLHLFLHYFETTLKTLRPGRM</sequence>
<dbReference type="Proteomes" id="UP000531594">
    <property type="component" value="Unassembled WGS sequence"/>
</dbReference>